<feature type="compositionally biased region" description="Low complexity" evidence="1">
    <location>
        <begin position="52"/>
        <end position="69"/>
    </location>
</feature>
<reference evidence="2 3" key="1">
    <citation type="submission" date="2019-04" db="EMBL/GenBank/DDBJ databases">
        <title>Comparative genomics and transcriptomics to analyze fruiting body development in filamentous ascomycetes.</title>
        <authorList>
            <consortium name="DOE Joint Genome Institute"/>
            <person name="Lutkenhaus R."/>
            <person name="Traeger S."/>
            <person name="Breuer J."/>
            <person name="Kuo A."/>
            <person name="Lipzen A."/>
            <person name="Pangilinan J."/>
            <person name="Dilworth D."/>
            <person name="Sandor L."/>
            <person name="Poggeler S."/>
            <person name="Barry K."/>
            <person name="Grigoriev I.V."/>
            <person name="Nowrousian M."/>
        </authorList>
    </citation>
    <scope>NUCLEOTIDE SEQUENCE [LARGE SCALE GENOMIC DNA]</scope>
    <source>
        <strain evidence="2 3">CBS 389.68</strain>
    </source>
</reference>
<dbReference type="GO" id="GO:0031145">
    <property type="term" value="P:anaphase-promoting complex-dependent catabolic process"/>
    <property type="evidence" value="ECO:0007669"/>
    <property type="project" value="InterPro"/>
</dbReference>
<dbReference type="STRING" id="341454.A0A4S2N198"/>
<protein>
    <submittedName>
        <fullName evidence="2">Uncharacterized protein</fullName>
    </submittedName>
</protein>
<feature type="compositionally biased region" description="Polar residues" evidence="1">
    <location>
        <begin position="32"/>
        <end position="51"/>
    </location>
</feature>
<dbReference type="InterPro" id="IPR008402">
    <property type="entry name" value="APC_su15/mnd2"/>
</dbReference>
<dbReference type="AlphaFoldDB" id="A0A4S2N198"/>
<sequence length="290" mass="32551">MLSSLPVIHPRDSHTLWYTPSSTFSYAPPPASQNSSGDTSHGHSDPSQLQSRNNNNNANQNVNPRRPNAIGPLRQLELEETFIENRKASIQFFGSTWIKPPGLLKTYQGELDEKAEREEAVAREQDEMANLTFLQEGGEEGEEQDLDAGIPEGSEAGDQGDEDDEDELGEDEYGDLGEEDEEVDLDAEIPEAEQERLWSDSDEESEDGDEDEEEEEEEDYEMGYASTGGDVTSSTRDGTERTDESPQQAMFSHDESYPEEPRRPRAHGLDWRASARQRRSIDDSMDLDSD</sequence>
<evidence type="ECO:0000313" key="2">
    <source>
        <dbReference type="EMBL" id="TGZ82902.1"/>
    </source>
</evidence>
<dbReference type="GO" id="GO:0005680">
    <property type="term" value="C:anaphase-promoting complex"/>
    <property type="evidence" value="ECO:0007669"/>
    <property type="project" value="InterPro"/>
</dbReference>
<keyword evidence="3" id="KW-1185">Reference proteome</keyword>
<dbReference type="EMBL" id="ML220114">
    <property type="protein sequence ID" value="TGZ82902.1"/>
    <property type="molecule type" value="Genomic_DNA"/>
</dbReference>
<dbReference type="Pfam" id="PF05841">
    <property type="entry name" value="Apc15p"/>
    <property type="match status" value="1"/>
</dbReference>
<feature type="region of interest" description="Disordered" evidence="1">
    <location>
        <begin position="136"/>
        <end position="290"/>
    </location>
</feature>
<feature type="region of interest" description="Disordered" evidence="1">
    <location>
        <begin position="20"/>
        <end position="71"/>
    </location>
</feature>
<dbReference type="Proteomes" id="UP000298138">
    <property type="component" value="Unassembled WGS sequence"/>
</dbReference>
<feature type="compositionally biased region" description="Basic and acidic residues" evidence="1">
    <location>
        <begin position="252"/>
        <end position="270"/>
    </location>
</feature>
<feature type="compositionally biased region" description="Acidic residues" evidence="1">
    <location>
        <begin position="158"/>
        <end position="192"/>
    </location>
</feature>
<feature type="compositionally biased region" description="Acidic residues" evidence="1">
    <location>
        <begin position="137"/>
        <end position="146"/>
    </location>
</feature>
<accession>A0A4S2N198</accession>
<feature type="compositionally biased region" description="Acidic residues" evidence="1">
    <location>
        <begin position="200"/>
        <end position="221"/>
    </location>
</feature>
<gene>
    <name evidence="2" type="ORF">EX30DRAFT_369952</name>
</gene>
<name>A0A4S2N198_9PEZI</name>
<evidence type="ECO:0000256" key="1">
    <source>
        <dbReference type="SAM" id="MobiDB-lite"/>
    </source>
</evidence>
<organism evidence="2 3">
    <name type="scientific">Ascodesmis nigricans</name>
    <dbReference type="NCBI Taxonomy" id="341454"/>
    <lineage>
        <taxon>Eukaryota</taxon>
        <taxon>Fungi</taxon>
        <taxon>Dikarya</taxon>
        <taxon>Ascomycota</taxon>
        <taxon>Pezizomycotina</taxon>
        <taxon>Pezizomycetes</taxon>
        <taxon>Pezizales</taxon>
        <taxon>Ascodesmidaceae</taxon>
        <taxon>Ascodesmis</taxon>
    </lineage>
</organism>
<proteinExistence type="predicted"/>
<dbReference type="OrthoDB" id="5320532at2759"/>
<evidence type="ECO:0000313" key="3">
    <source>
        <dbReference type="Proteomes" id="UP000298138"/>
    </source>
</evidence>
<dbReference type="InParanoid" id="A0A4S2N198"/>